<sequence length="211" mass="23708">MAFIFKYSNEGIEIDVARPLNQPSSAVEESILAHQFYLSLSIISHCDKLDWITYYNISVVRFKQITVTPETDIYLEENEPFLIVFSYATTQSVWEFGQSAKVNYKPVFFAAKKETVLMSTATELSYLGRRHTAQPVMSEKESAGSSNVGDGMPCHAGMSPPHIHIAAVRSTLSRNPVLVLTGSPPNMSPSLFHLHCHLLLRLFTLLQYFCT</sequence>
<protein>
    <submittedName>
        <fullName evidence="1">Uncharacterized protein</fullName>
    </submittedName>
</protein>
<evidence type="ECO:0000313" key="1">
    <source>
        <dbReference type="EMBL" id="EFO23172.2"/>
    </source>
</evidence>
<name>A0A1S0U1X0_LOALO</name>
<proteinExistence type="predicted"/>
<dbReference type="RefSeq" id="XP_020302891.1">
    <property type="nucleotide sequence ID" value="XM_020446810.1"/>
</dbReference>
<gene>
    <name evidence="1" type="ORF">LOAG_05311</name>
</gene>
<dbReference type="CTD" id="9942720"/>
<dbReference type="KEGG" id="loa:LOAG_05311"/>
<accession>A0A1S0U1X0</accession>
<organism evidence="1">
    <name type="scientific">Loa loa</name>
    <name type="common">Eye worm</name>
    <name type="synonym">Filaria loa</name>
    <dbReference type="NCBI Taxonomy" id="7209"/>
    <lineage>
        <taxon>Eukaryota</taxon>
        <taxon>Metazoa</taxon>
        <taxon>Ecdysozoa</taxon>
        <taxon>Nematoda</taxon>
        <taxon>Chromadorea</taxon>
        <taxon>Rhabditida</taxon>
        <taxon>Spirurina</taxon>
        <taxon>Spiruromorpha</taxon>
        <taxon>Filarioidea</taxon>
        <taxon>Onchocercidae</taxon>
        <taxon>Loa</taxon>
    </lineage>
</organism>
<dbReference type="AlphaFoldDB" id="A0A1S0U1X0"/>
<dbReference type="InParanoid" id="A0A1S0U1X0"/>
<dbReference type="GeneID" id="9942720"/>
<dbReference type="EMBL" id="JH712503">
    <property type="protein sequence ID" value="EFO23172.2"/>
    <property type="molecule type" value="Genomic_DNA"/>
</dbReference>
<reference evidence="1" key="1">
    <citation type="submission" date="2012-04" db="EMBL/GenBank/DDBJ databases">
        <title>The Genome Sequence of Loa loa.</title>
        <authorList>
            <consortium name="The Broad Institute Genome Sequencing Platform"/>
            <consortium name="Broad Institute Genome Sequencing Center for Infectious Disease"/>
            <person name="Nutman T.B."/>
            <person name="Fink D.L."/>
            <person name="Russ C."/>
            <person name="Young S."/>
            <person name="Zeng Q."/>
            <person name="Gargeya S."/>
            <person name="Alvarado L."/>
            <person name="Berlin A."/>
            <person name="Chapman S.B."/>
            <person name="Chen Z."/>
            <person name="Freedman E."/>
            <person name="Gellesch M."/>
            <person name="Goldberg J."/>
            <person name="Griggs A."/>
            <person name="Gujja S."/>
            <person name="Heilman E.R."/>
            <person name="Heiman D."/>
            <person name="Howarth C."/>
            <person name="Mehta T."/>
            <person name="Neiman D."/>
            <person name="Pearson M."/>
            <person name="Roberts A."/>
            <person name="Saif S."/>
            <person name="Shea T."/>
            <person name="Shenoy N."/>
            <person name="Sisk P."/>
            <person name="Stolte C."/>
            <person name="Sykes S."/>
            <person name="White J."/>
            <person name="Yandava C."/>
            <person name="Haas B."/>
            <person name="Henn M.R."/>
            <person name="Nusbaum C."/>
            <person name="Birren B."/>
        </authorList>
    </citation>
    <scope>NUCLEOTIDE SEQUENCE [LARGE SCALE GENOMIC DNA]</scope>
</reference>